<evidence type="ECO:0000256" key="1">
    <source>
        <dbReference type="SAM" id="MobiDB-lite"/>
    </source>
</evidence>
<evidence type="ECO:0000313" key="2">
    <source>
        <dbReference type="EMBL" id="KAG0724443.1"/>
    </source>
</evidence>
<dbReference type="AlphaFoldDB" id="A0A8J5CL49"/>
<dbReference type="Proteomes" id="UP000770661">
    <property type="component" value="Unassembled WGS sequence"/>
</dbReference>
<reference evidence="2" key="1">
    <citation type="submission" date="2020-07" db="EMBL/GenBank/DDBJ databases">
        <title>The High-quality genome of the commercially important snow crab, Chionoecetes opilio.</title>
        <authorList>
            <person name="Jeong J.-H."/>
            <person name="Ryu S."/>
        </authorList>
    </citation>
    <scope>NUCLEOTIDE SEQUENCE</scope>
    <source>
        <strain evidence="2">MADBK_172401_WGS</strain>
        <tissue evidence="2">Digestive gland</tissue>
    </source>
</reference>
<feature type="region of interest" description="Disordered" evidence="1">
    <location>
        <begin position="170"/>
        <end position="205"/>
    </location>
</feature>
<name>A0A8J5CL49_CHIOP</name>
<accession>A0A8J5CL49</accession>
<gene>
    <name evidence="2" type="ORF">GWK47_040552</name>
</gene>
<feature type="compositionally biased region" description="Polar residues" evidence="1">
    <location>
        <begin position="170"/>
        <end position="194"/>
    </location>
</feature>
<evidence type="ECO:0000313" key="3">
    <source>
        <dbReference type="Proteomes" id="UP000770661"/>
    </source>
</evidence>
<keyword evidence="3" id="KW-1185">Reference proteome</keyword>
<protein>
    <submittedName>
        <fullName evidence="2">Uncharacterized protein</fullName>
    </submittedName>
</protein>
<proteinExistence type="predicted"/>
<comment type="caution">
    <text evidence="2">The sequence shown here is derived from an EMBL/GenBank/DDBJ whole genome shotgun (WGS) entry which is preliminary data.</text>
</comment>
<dbReference type="EMBL" id="JACEEZ010006911">
    <property type="protein sequence ID" value="KAG0724443.1"/>
    <property type="molecule type" value="Genomic_DNA"/>
</dbReference>
<sequence>MVQLTIIVFGGVRLRRTSGSGRLPPVLDGWEKGIYTLKITLFREEFCAHQAREEGADPVHDVYRHNVRGTGDVRPLLDLGPRERGLALLKALAAYRGQGDRAGIGQGDGPAHVVRLRGARRPLPLRRGDGGRGEAGALVSAMQQRWGRRTRLAAPTFALDAVEQRSPASFATTPNLSASSPPSGPVTISSTSIRPSGRGGTTTPRLVGAPVTYGWFNDFAERGVASSARSAAPSRAKEEQRQHLLQVVERHPGVVSVREIGKDGAHGGFRFFLSRHQCRLVEV</sequence>
<organism evidence="2 3">
    <name type="scientific">Chionoecetes opilio</name>
    <name type="common">Atlantic snow crab</name>
    <name type="synonym">Cancer opilio</name>
    <dbReference type="NCBI Taxonomy" id="41210"/>
    <lineage>
        <taxon>Eukaryota</taxon>
        <taxon>Metazoa</taxon>
        <taxon>Ecdysozoa</taxon>
        <taxon>Arthropoda</taxon>
        <taxon>Crustacea</taxon>
        <taxon>Multicrustacea</taxon>
        <taxon>Malacostraca</taxon>
        <taxon>Eumalacostraca</taxon>
        <taxon>Eucarida</taxon>
        <taxon>Decapoda</taxon>
        <taxon>Pleocyemata</taxon>
        <taxon>Brachyura</taxon>
        <taxon>Eubrachyura</taxon>
        <taxon>Majoidea</taxon>
        <taxon>Majidae</taxon>
        <taxon>Chionoecetes</taxon>
    </lineage>
</organism>